<dbReference type="SUPFAM" id="SSF48452">
    <property type="entry name" value="TPR-like"/>
    <property type="match status" value="1"/>
</dbReference>
<gene>
    <name evidence="4" type="ORF">AAFH96_11235</name>
</gene>
<feature type="domain" description="Bacterial transcriptional activator" evidence="3">
    <location>
        <begin position="35"/>
        <end position="129"/>
    </location>
</feature>
<reference evidence="4 5" key="1">
    <citation type="submission" date="2024-04" db="EMBL/GenBank/DDBJ databases">
        <title>Polymorphospora sp. isolated from Baiyangdian Lake in Xiong'an New Area.</title>
        <authorList>
            <person name="Zhang X."/>
            <person name="Liu J."/>
        </authorList>
    </citation>
    <scope>NUCLEOTIDE SEQUENCE [LARGE SCALE GENOMIC DNA]</scope>
    <source>
        <strain evidence="4 5">2-325</strain>
    </source>
</reference>
<evidence type="ECO:0000256" key="2">
    <source>
        <dbReference type="ARBA" id="ARBA00023163"/>
    </source>
</evidence>
<dbReference type="SMART" id="SM01043">
    <property type="entry name" value="BTAD"/>
    <property type="match status" value="1"/>
</dbReference>
<dbReference type="InterPro" id="IPR005158">
    <property type="entry name" value="BTAD"/>
</dbReference>
<dbReference type="Proteomes" id="UP001582793">
    <property type="component" value="Unassembled WGS sequence"/>
</dbReference>
<keyword evidence="5" id="KW-1185">Reference proteome</keyword>
<accession>A0ABV5CSA5</accession>
<dbReference type="Pfam" id="PF03704">
    <property type="entry name" value="BTAD"/>
    <property type="match status" value="1"/>
</dbReference>
<evidence type="ECO:0000313" key="5">
    <source>
        <dbReference type="Proteomes" id="UP001582793"/>
    </source>
</evidence>
<dbReference type="PANTHER" id="PTHR35807:SF1">
    <property type="entry name" value="TRANSCRIPTIONAL REGULATOR REDD"/>
    <property type="match status" value="1"/>
</dbReference>
<comment type="caution">
    <text evidence="4">The sequence shown here is derived from an EMBL/GenBank/DDBJ whole genome shotgun (WGS) entry which is preliminary data.</text>
</comment>
<dbReference type="InterPro" id="IPR051677">
    <property type="entry name" value="AfsR-DnrI-RedD_regulator"/>
</dbReference>
<dbReference type="PANTHER" id="PTHR35807">
    <property type="entry name" value="TRANSCRIPTIONAL REGULATOR REDD-RELATED"/>
    <property type="match status" value="1"/>
</dbReference>
<evidence type="ECO:0000259" key="3">
    <source>
        <dbReference type="SMART" id="SM01043"/>
    </source>
</evidence>
<keyword evidence="1" id="KW-0805">Transcription regulation</keyword>
<dbReference type="RefSeq" id="WP_375734107.1">
    <property type="nucleotide sequence ID" value="NZ_JBCGDC010000025.1"/>
</dbReference>
<dbReference type="InterPro" id="IPR011990">
    <property type="entry name" value="TPR-like_helical_dom_sf"/>
</dbReference>
<proteinExistence type="predicted"/>
<evidence type="ECO:0000256" key="1">
    <source>
        <dbReference type="ARBA" id="ARBA00023015"/>
    </source>
</evidence>
<protein>
    <submittedName>
        <fullName evidence="4">BTAD domain-containing putative transcriptional regulator</fullName>
    </submittedName>
</protein>
<evidence type="ECO:0000313" key="4">
    <source>
        <dbReference type="EMBL" id="MFB6393678.1"/>
    </source>
</evidence>
<dbReference type="Gene3D" id="1.25.40.10">
    <property type="entry name" value="Tetratricopeptide repeat domain"/>
    <property type="match status" value="1"/>
</dbReference>
<organism evidence="4 5">
    <name type="scientific">Polymorphospora lycopeni</name>
    <dbReference type="NCBI Taxonomy" id="3140240"/>
    <lineage>
        <taxon>Bacteria</taxon>
        <taxon>Bacillati</taxon>
        <taxon>Actinomycetota</taxon>
        <taxon>Actinomycetes</taxon>
        <taxon>Micromonosporales</taxon>
        <taxon>Micromonosporaceae</taxon>
        <taxon>Polymorphospora</taxon>
    </lineage>
</organism>
<keyword evidence="2" id="KW-0804">Transcription</keyword>
<name>A0ABV5CSA5_9ACTN</name>
<dbReference type="EMBL" id="JBCGDC010000025">
    <property type="protein sequence ID" value="MFB6393678.1"/>
    <property type="molecule type" value="Genomic_DNA"/>
</dbReference>
<sequence>MSGLRAVLDRATATGHPRPRLVSRGYRLDVSSQECDADVFEQLVAGGRTALAAGDWAVAAGQLARGLALWRGDVLAGLEPYEWSLAYTTRLEQARLAAIEDWVEAWSMLSLFRHDGVAALGIRLEARMLLSFAERPG</sequence>